<sequence length="687" mass="77123">MAIKPFEQIYPGLNAADLKPKKDISAQEWERKQRLKEYRIAARREKRNRKSDEKKQRKLNATILRRMTRNPEKYTKNAGRNRLRDIEAERRKIQISAVHMAQRLAAVYDPSGAMFNVSPVVTLEDGRVTTVEAAQKRNEREAQKAAQKRGGVEAESSHDVQTNGVPTPSKPALQHGNVNSDRMEMIESQLSQTPTLSKTQQKKQGGFAPRPALPKPIIPEGIEIPSDEEENWLALWDLDDGELERRVLRAKKRAARERKEFRQYQKSGKAERRAARDEKRRVYRQIKQSWQVIRQEERRRRKFLIAMEDEERKRLAVQVNVKNRKDALDAAAALGFTLENVEGVDEIMPKTQAMKGLNIDFNKLEYDGDGPSGLKVIDEKAKERPRGNRVDLGAVPEESQTSAVFAQKHVSGPNASALGQQDFVGFGADAVQGHEAQVVNYNHKVRRKLRRAIEAAKIRREMLVRSKAIEHCRQHGLEVPAALTTPEKPISIRGQRTLASGLLETAKQERTRAKVELTEFNKQARVLRRQAKEMAVEAGIRVYLELMGRIPKREGLDEEMAARQAERDGHNGPAAVEQMTSMADLIASWPMPEEGLGQLEGAFEEDDYAAFGGEVEVAAEEQEGEEEEEEGLDTSEDSAAKQLSREMATEVRQDDGGASSDGVGSGKDGSESSGGDDDSDQDMSDVS</sequence>
<feature type="compositionally biased region" description="Acidic residues" evidence="2">
    <location>
        <begin position="618"/>
        <end position="636"/>
    </location>
</feature>
<gene>
    <name evidence="3" type="ORF">GJ744_004477</name>
</gene>
<organism evidence="3 4">
    <name type="scientific">Endocarpon pusillum</name>
    <dbReference type="NCBI Taxonomy" id="364733"/>
    <lineage>
        <taxon>Eukaryota</taxon>
        <taxon>Fungi</taxon>
        <taxon>Dikarya</taxon>
        <taxon>Ascomycota</taxon>
        <taxon>Pezizomycotina</taxon>
        <taxon>Eurotiomycetes</taxon>
        <taxon>Chaetothyriomycetidae</taxon>
        <taxon>Verrucariales</taxon>
        <taxon>Verrucariaceae</taxon>
        <taxon>Endocarpon</taxon>
    </lineage>
</organism>
<feature type="compositionally biased region" description="Basic and acidic residues" evidence="2">
    <location>
        <begin position="134"/>
        <end position="143"/>
    </location>
</feature>
<feature type="compositionally biased region" description="Acidic residues" evidence="2">
    <location>
        <begin position="674"/>
        <end position="687"/>
    </location>
</feature>
<keyword evidence="1" id="KW-0175">Coiled coil</keyword>
<evidence type="ECO:0000256" key="2">
    <source>
        <dbReference type="SAM" id="MobiDB-lite"/>
    </source>
</evidence>
<feature type="region of interest" description="Disordered" evidence="2">
    <location>
        <begin position="618"/>
        <end position="687"/>
    </location>
</feature>
<feature type="compositionally biased region" description="Polar residues" evidence="2">
    <location>
        <begin position="191"/>
        <end position="203"/>
    </location>
</feature>
<accession>A0A8H7E9G5</accession>
<name>A0A8H7E9G5_9EURO</name>
<feature type="compositionally biased region" description="Basic and acidic residues" evidence="2">
    <location>
        <begin position="643"/>
        <end position="655"/>
    </location>
</feature>
<dbReference type="OrthoDB" id="10066125at2759"/>
<dbReference type="AlphaFoldDB" id="A0A8H7E9G5"/>
<evidence type="ECO:0000256" key="1">
    <source>
        <dbReference type="SAM" id="Coils"/>
    </source>
</evidence>
<feature type="coiled-coil region" evidence="1">
    <location>
        <begin position="503"/>
        <end position="537"/>
    </location>
</feature>
<evidence type="ECO:0000313" key="3">
    <source>
        <dbReference type="EMBL" id="KAF7514152.1"/>
    </source>
</evidence>
<feature type="region of interest" description="Disordered" evidence="2">
    <location>
        <begin position="134"/>
        <end position="176"/>
    </location>
</feature>
<evidence type="ECO:0000313" key="4">
    <source>
        <dbReference type="Proteomes" id="UP000606974"/>
    </source>
</evidence>
<dbReference type="EMBL" id="JAACFV010000002">
    <property type="protein sequence ID" value="KAF7514152.1"/>
    <property type="molecule type" value="Genomic_DNA"/>
</dbReference>
<reference evidence="3" key="1">
    <citation type="submission" date="2020-02" db="EMBL/GenBank/DDBJ databases">
        <authorList>
            <person name="Palmer J.M."/>
        </authorList>
    </citation>
    <scope>NUCLEOTIDE SEQUENCE</scope>
    <source>
        <strain evidence="3">EPUS1.4</strain>
        <tissue evidence="3">Thallus</tissue>
    </source>
</reference>
<proteinExistence type="predicted"/>
<keyword evidence="4" id="KW-1185">Reference proteome</keyword>
<protein>
    <submittedName>
        <fullName evidence="3">Uncharacterized protein</fullName>
    </submittedName>
</protein>
<dbReference type="Proteomes" id="UP000606974">
    <property type="component" value="Unassembled WGS sequence"/>
</dbReference>
<comment type="caution">
    <text evidence="3">The sequence shown here is derived from an EMBL/GenBank/DDBJ whole genome shotgun (WGS) entry which is preliminary data.</text>
</comment>
<feature type="region of interest" description="Disordered" evidence="2">
    <location>
        <begin position="191"/>
        <end position="216"/>
    </location>
</feature>